<dbReference type="Gene3D" id="1.10.10.630">
    <property type="entry name" value="DnaD domain-like"/>
    <property type="match status" value="1"/>
</dbReference>
<protein>
    <submittedName>
        <fullName evidence="4">DNA replication protein DnaD</fullName>
    </submittedName>
</protein>
<keyword evidence="5" id="KW-1185">Reference proteome</keyword>
<feature type="domain" description="DnaD N-terminal" evidence="3">
    <location>
        <begin position="28"/>
        <end position="127"/>
    </location>
</feature>
<proteinExistence type="inferred from homology"/>
<dbReference type="Pfam" id="PF07261">
    <property type="entry name" value="DnaB_2"/>
    <property type="match status" value="1"/>
</dbReference>
<dbReference type="PATRIC" id="fig|159743.3.peg.5255"/>
<dbReference type="PANTHER" id="PTHR37293:SF6">
    <property type="entry name" value="DNA REPLICATION PROTEIN DNAD"/>
    <property type="match status" value="1"/>
</dbReference>
<dbReference type="NCBIfam" id="TIGR01446">
    <property type="entry name" value="DnaD_dom"/>
    <property type="match status" value="1"/>
</dbReference>
<dbReference type="AlphaFoldDB" id="A0A0D7WVJ4"/>
<dbReference type="InterPro" id="IPR053843">
    <property type="entry name" value="DnaD_N"/>
</dbReference>
<evidence type="ECO:0000259" key="3">
    <source>
        <dbReference type="Pfam" id="PF21984"/>
    </source>
</evidence>
<dbReference type="InterPro" id="IPR053162">
    <property type="entry name" value="DnaD"/>
</dbReference>
<evidence type="ECO:0000259" key="2">
    <source>
        <dbReference type="Pfam" id="PF07261"/>
    </source>
</evidence>
<organism evidence="4 5">
    <name type="scientific">Paenibacillus terrae</name>
    <dbReference type="NCBI Taxonomy" id="159743"/>
    <lineage>
        <taxon>Bacteria</taxon>
        <taxon>Bacillati</taxon>
        <taxon>Bacillota</taxon>
        <taxon>Bacilli</taxon>
        <taxon>Bacillales</taxon>
        <taxon>Paenibacillaceae</taxon>
        <taxon>Paenibacillus</taxon>
    </lineage>
</organism>
<dbReference type="EMBL" id="JTHP01000063">
    <property type="protein sequence ID" value="KJD43221.1"/>
    <property type="molecule type" value="Genomic_DNA"/>
</dbReference>
<comment type="caution">
    <text evidence="4">The sequence shown here is derived from an EMBL/GenBank/DDBJ whole genome shotgun (WGS) entry which is preliminary data.</text>
</comment>
<accession>A0A0D7WVJ4</accession>
<sequence length="242" mass="28037">MTGSFDKTSAAEWAEGVAFAMEAGMVQIPYALLKHYRTLRLTDGEMLLLMQLLAFKQAERNEFPTWEQLQARIGCTANEIGLYFSKLMKEGFLRIDTVEDRNSSVQFERYNLTGLYRKLAECMIPERTEQSDDDDILFAGKPDVLNGISESPPSEERNLFTIFEKEFGRPLSPMEYETITSWVDQDRYLEELILLALKEAVFAGKVHFRYIDRILLEWSRNRVRNAQDAKEYAQRFRGGGRS</sequence>
<dbReference type="Pfam" id="PF21984">
    <property type="entry name" value="DnaD_N"/>
    <property type="match status" value="1"/>
</dbReference>
<dbReference type="SUPFAM" id="SSF158499">
    <property type="entry name" value="DnaD domain-like"/>
    <property type="match status" value="1"/>
</dbReference>
<feature type="domain" description="DnaB/C C-terminal" evidence="2">
    <location>
        <begin position="160"/>
        <end position="232"/>
    </location>
</feature>
<evidence type="ECO:0000256" key="1">
    <source>
        <dbReference type="ARBA" id="ARBA00093462"/>
    </source>
</evidence>
<evidence type="ECO:0000313" key="4">
    <source>
        <dbReference type="EMBL" id="KJD43221.1"/>
    </source>
</evidence>
<gene>
    <name evidence="4" type="ORF">QD47_23660</name>
</gene>
<dbReference type="RefSeq" id="WP_044648433.1">
    <property type="nucleotide sequence ID" value="NZ_JTHP01000063.1"/>
</dbReference>
<name>A0A0D7WVJ4_9BACL</name>
<dbReference type="Proteomes" id="UP000032534">
    <property type="component" value="Unassembled WGS sequence"/>
</dbReference>
<dbReference type="InterPro" id="IPR036388">
    <property type="entry name" value="WH-like_DNA-bd_sf"/>
</dbReference>
<reference evidence="4 5" key="1">
    <citation type="submission" date="2014-11" db="EMBL/GenBank/DDBJ databases">
        <title>Draft Genome Sequences of Paenibacillus polymyxa NRRL B-30509 and Paenibacillus terrae NRRL B-30644, Strains from a Poultry Environment that Produce Tridecaptin A and Paenicidins.</title>
        <authorList>
            <person name="van Belkum M.J."/>
            <person name="Lohans C.T."/>
            <person name="Vederas J.C."/>
        </authorList>
    </citation>
    <scope>NUCLEOTIDE SEQUENCE [LARGE SCALE GENOMIC DNA]</scope>
    <source>
        <strain evidence="4 5">NRRL B-30644</strain>
    </source>
</reference>
<evidence type="ECO:0000313" key="5">
    <source>
        <dbReference type="Proteomes" id="UP000032534"/>
    </source>
</evidence>
<dbReference type="PANTHER" id="PTHR37293">
    <property type="entry name" value="PHAGE REPLICATION PROTEIN-RELATED"/>
    <property type="match status" value="1"/>
</dbReference>
<dbReference type="InterPro" id="IPR006343">
    <property type="entry name" value="DnaB/C_C"/>
</dbReference>
<dbReference type="OrthoDB" id="9770238at2"/>
<dbReference type="InterPro" id="IPR034829">
    <property type="entry name" value="DnaD-like_sf"/>
</dbReference>
<comment type="similarity">
    <text evidence="1">Belongs to the DnaB/DnaD family.</text>
</comment>
<dbReference type="Gene3D" id="1.10.10.10">
    <property type="entry name" value="Winged helix-like DNA-binding domain superfamily/Winged helix DNA-binding domain"/>
    <property type="match status" value="1"/>
</dbReference>